<comment type="catalytic activity">
    <reaction evidence="17 19">
        <text>2 D-alanine + ATP = D-alanyl-D-alanine + ADP + phosphate + H(+)</text>
        <dbReference type="Rhea" id="RHEA:11224"/>
        <dbReference type="ChEBI" id="CHEBI:15378"/>
        <dbReference type="ChEBI" id="CHEBI:30616"/>
        <dbReference type="ChEBI" id="CHEBI:43474"/>
        <dbReference type="ChEBI" id="CHEBI:57416"/>
        <dbReference type="ChEBI" id="CHEBI:57822"/>
        <dbReference type="ChEBI" id="CHEBI:456216"/>
        <dbReference type="EC" id="6.3.2.4"/>
    </reaction>
</comment>
<dbReference type="FunFam" id="3.30.1490.20:FF:000007">
    <property type="entry name" value="D-alanine--D-alanine ligase"/>
    <property type="match status" value="1"/>
</dbReference>
<comment type="function">
    <text evidence="2 19">Cell wall formation.</text>
</comment>
<feature type="binding site" evidence="21">
    <location>
        <position position="142"/>
    </location>
    <ligand>
        <name>ATP</name>
        <dbReference type="ChEBI" id="CHEBI:30616"/>
    </ligand>
</feature>
<keyword evidence="15 22" id="KW-0464">Manganese</keyword>
<sequence>MRKKIRVGILFGGKSAEHEVSLQSAKNIVEALDKKKYEPILIGIDKKGRWHQASTAQFLLHSENPKLIKLNQRGESTAIVPTNTRGQLINLSRRETARSLDIVFPILHGPFGEDGTVQGLLKLMNIPFVGAGVLGSAVGMDKDVMKRLLRDAGIPTAKFLVRSKVNQKRLKPNFKQIKNSFGVPFFVKPANLGSSVGIHKVKSEKEFLPALEDAFGYDLKVLIEEYIPGREIECAVLGNENPIASVPGEIIPQHEFYSYEAKYIDENGALFEIPAKLPRVAVKKIQDMALRAFKALCCEGMARVDFFLKKDGTVILNEINTIPGFTKISMYPKLWEASGISYSKLIDSLIKLALERFEKEQRLKTSVDT</sequence>
<evidence type="ECO:0000256" key="21">
    <source>
        <dbReference type="PIRSR" id="PIRSR039102-2"/>
    </source>
</evidence>
<feature type="binding site" evidence="21">
    <location>
        <begin position="317"/>
        <end position="318"/>
    </location>
    <ligand>
        <name>ATP</name>
        <dbReference type="ChEBI" id="CHEBI:30616"/>
    </ligand>
</feature>
<evidence type="ECO:0000313" key="26">
    <source>
        <dbReference type="Proteomes" id="UP000179023"/>
    </source>
</evidence>
<evidence type="ECO:0000256" key="22">
    <source>
        <dbReference type="PIRSR" id="PIRSR039102-3"/>
    </source>
</evidence>
<dbReference type="NCBIfam" id="TIGR01205">
    <property type="entry name" value="D_ala_D_alaTIGR"/>
    <property type="match status" value="1"/>
</dbReference>
<comment type="pathway">
    <text evidence="18">Glycan biosynthesis.</text>
</comment>
<dbReference type="UniPathway" id="UPA00219"/>
<dbReference type="GO" id="GO:0009252">
    <property type="term" value="P:peptidoglycan biosynthetic process"/>
    <property type="evidence" value="ECO:0007669"/>
    <property type="project" value="UniProtKB-UniRule"/>
</dbReference>
<dbReference type="GO" id="GO:0046872">
    <property type="term" value="F:metal ion binding"/>
    <property type="evidence" value="ECO:0007669"/>
    <property type="project" value="UniProtKB-KW"/>
</dbReference>
<comment type="cofactor">
    <cofactor evidence="22">
        <name>Mg(2+)</name>
        <dbReference type="ChEBI" id="CHEBI:18420"/>
    </cofactor>
    <cofactor evidence="22">
        <name>Mn(2+)</name>
        <dbReference type="ChEBI" id="CHEBI:29035"/>
    </cofactor>
    <text evidence="22">Binds 2 magnesium or manganese ions per subunit.</text>
</comment>
<organism evidence="25 26">
    <name type="scientific">Candidatus Sungbacteria bacterium RIFCSPHIGHO2_02_FULL_47_11</name>
    <dbReference type="NCBI Taxonomy" id="1802270"/>
    <lineage>
        <taxon>Bacteria</taxon>
        <taxon>Candidatus Sungiibacteriota</taxon>
    </lineage>
</organism>
<feature type="active site" evidence="20">
    <location>
        <position position="329"/>
    </location>
</feature>
<evidence type="ECO:0000313" key="25">
    <source>
        <dbReference type="EMBL" id="OGZ98277.1"/>
    </source>
</evidence>
<dbReference type="PROSITE" id="PS00843">
    <property type="entry name" value="DALA_DALA_LIGASE_1"/>
    <property type="match status" value="1"/>
</dbReference>
<comment type="caution">
    <text evidence="25">The sequence shown here is derived from an EMBL/GenBank/DDBJ whole genome shotgun (WGS) entry which is preliminary data.</text>
</comment>
<dbReference type="GO" id="GO:0071555">
    <property type="term" value="P:cell wall organization"/>
    <property type="evidence" value="ECO:0007669"/>
    <property type="project" value="UniProtKB-KW"/>
</dbReference>
<dbReference type="HAMAP" id="MF_00047">
    <property type="entry name" value="Dala_Dala_lig"/>
    <property type="match status" value="1"/>
</dbReference>
<dbReference type="EMBL" id="MHQI01000070">
    <property type="protein sequence ID" value="OGZ98277.1"/>
    <property type="molecule type" value="Genomic_DNA"/>
</dbReference>
<dbReference type="InterPro" id="IPR000291">
    <property type="entry name" value="D-Ala_lig_Van_CS"/>
</dbReference>
<dbReference type="InterPro" id="IPR013815">
    <property type="entry name" value="ATP_grasp_subdomain_1"/>
</dbReference>
<keyword evidence="14 19" id="KW-0573">Peptidoglycan synthesis</keyword>
<dbReference type="NCBIfam" id="NF002528">
    <property type="entry name" value="PRK01966.1-4"/>
    <property type="match status" value="1"/>
</dbReference>
<evidence type="ECO:0000256" key="5">
    <source>
        <dbReference type="ARBA" id="ARBA00010871"/>
    </source>
</evidence>
<evidence type="ECO:0000256" key="7">
    <source>
        <dbReference type="ARBA" id="ARBA00022490"/>
    </source>
</evidence>
<dbReference type="InterPro" id="IPR011761">
    <property type="entry name" value="ATP-grasp"/>
</dbReference>
<protein>
    <recommendedName>
        <fullName evidence="6 19">D-alanine--D-alanine ligase</fullName>
        <ecNumber evidence="6 19">6.3.2.4</ecNumber>
    </recommendedName>
    <alternativeName>
        <fullName evidence="19">D-Ala-D-Ala ligase</fullName>
    </alternativeName>
    <alternativeName>
        <fullName evidence="19">D-alanylalanine synthetase</fullName>
    </alternativeName>
</protein>
<comment type="cofactor">
    <cofactor evidence="1">
        <name>Mn(2+)</name>
        <dbReference type="ChEBI" id="CHEBI:29035"/>
    </cofactor>
</comment>
<evidence type="ECO:0000256" key="13">
    <source>
        <dbReference type="ARBA" id="ARBA00022960"/>
    </source>
</evidence>
<dbReference type="Proteomes" id="UP000179023">
    <property type="component" value="Unassembled WGS sequence"/>
</dbReference>
<accession>A0A1G2KFQ3</accession>
<comment type="similarity">
    <text evidence="5 19">Belongs to the D-alanine--D-alanine ligase family.</text>
</comment>
<keyword evidence="7 19" id="KW-0963">Cytoplasm</keyword>
<keyword evidence="8 19" id="KW-0436">Ligase</keyword>
<evidence type="ECO:0000256" key="9">
    <source>
        <dbReference type="ARBA" id="ARBA00022723"/>
    </source>
</evidence>
<evidence type="ECO:0000256" key="19">
    <source>
        <dbReference type="HAMAP-Rule" id="MF_00047"/>
    </source>
</evidence>
<gene>
    <name evidence="19" type="primary">ddl</name>
    <name evidence="25" type="ORF">A3C07_01545</name>
</gene>
<evidence type="ECO:0000256" key="12">
    <source>
        <dbReference type="ARBA" id="ARBA00022842"/>
    </source>
</evidence>
<dbReference type="Gene3D" id="3.40.50.20">
    <property type="match status" value="1"/>
</dbReference>
<feature type="binding site" evidence="22">
    <location>
        <position position="305"/>
    </location>
    <ligand>
        <name>Mg(2+)</name>
        <dbReference type="ChEBI" id="CHEBI:18420"/>
        <label>1</label>
    </ligand>
</feature>
<feature type="binding site" evidence="22">
    <location>
        <position position="318"/>
    </location>
    <ligand>
        <name>Mg(2+)</name>
        <dbReference type="ChEBI" id="CHEBI:18420"/>
        <label>2</label>
    </ligand>
</feature>
<dbReference type="PANTHER" id="PTHR23132:SF25">
    <property type="entry name" value="D-ALANINE--D-ALANINE LIGASE A"/>
    <property type="match status" value="1"/>
</dbReference>
<dbReference type="GO" id="GO:0005829">
    <property type="term" value="C:cytosol"/>
    <property type="evidence" value="ECO:0007669"/>
    <property type="project" value="TreeGrafter"/>
</dbReference>
<feature type="binding site" evidence="21">
    <location>
        <begin position="186"/>
        <end position="188"/>
    </location>
    <ligand>
        <name>ATP</name>
        <dbReference type="ChEBI" id="CHEBI:30616"/>
    </ligand>
</feature>
<dbReference type="Gene3D" id="3.30.1490.20">
    <property type="entry name" value="ATP-grasp fold, A domain"/>
    <property type="match status" value="1"/>
</dbReference>
<feature type="active site" evidence="20">
    <location>
        <position position="17"/>
    </location>
</feature>
<dbReference type="InterPro" id="IPR016185">
    <property type="entry name" value="PreATP-grasp_dom_sf"/>
</dbReference>
<dbReference type="STRING" id="1802270.A3C07_01545"/>
<evidence type="ECO:0000256" key="14">
    <source>
        <dbReference type="ARBA" id="ARBA00022984"/>
    </source>
</evidence>
<evidence type="ECO:0000256" key="1">
    <source>
        <dbReference type="ARBA" id="ARBA00001936"/>
    </source>
</evidence>
<feature type="binding site" evidence="21">
    <location>
        <begin position="224"/>
        <end position="231"/>
    </location>
    <ligand>
        <name>ATP</name>
        <dbReference type="ChEBI" id="CHEBI:30616"/>
    </ligand>
</feature>
<evidence type="ECO:0000256" key="15">
    <source>
        <dbReference type="ARBA" id="ARBA00023211"/>
    </source>
</evidence>
<keyword evidence="9 22" id="KW-0479">Metal-binding</keyword>
<comment type="pathway">
    <text evidence="4 19">Cell wall biogenesis; peptidoglycan biosynthesis.</text>
</comment>
<evidence type="ECO:0000256" key="20">
    <source>
        <dbReference type="PIRSR" id="PIRSR039102-1"/>
    </source>
</evidence>
<dbReference type="NCBIfam" id="NF002525">
    <property type="entry name" value="PRK01966.1-1"/>
    <property type="match status" value="1"/>
</dbReference>
<evidence type="ECO:0000256" key="8">
    <source>
        <dbReference type="ARBA" id="ARBA00022598"/>
    </source>
</evidence>
<dbReference type="SUPFAM" id="SSF56059">
    <property type="entry name" value="Glutathione synthetase ATP-binding domain-like"/>
    <property type="match status" value="1"/>
</dbReference>
<evidence type="ECO:0000256" key="23">
    <source>
        <dbReference type="PROSITE-ProRule" id="PRU00409"/>
    </source>
</evidence>
<dbReference type="FunFam" id="3.30.470.20:FF:000008">
    <property type="entry name" value="D-alanine--D-alanine ligase"/>
    <property type="match status" value="1"/>
</dbReference>
<comment type="subcellular location">
    <subcellularLocation>
        <location evidence="3 19">Cytoplasm</location>
    </subcellularLocation>
</comment>
<dbReference type="PROSITE" id="PS00844">
    <property type="entry name" value="DALA_DALA_LIGASE_2"/>
    <property type="match status" value="1"/>
</dbReference>
<evidence type="ECO:0000256" key="10">
    <source>
        <dbReference type="ARBA" id="ARBA00022741"/>
    </source>
</evidence>
<feature type="binding site" evidence="21">
    <location>
        <begin position="194"/>
        <end position="195"/>
    </location>
    <ligand>
        <name>ATP</name>
        <dbReference type="ChEBI" id="CHEBI:30616"/>
    </ligand>
</feature>
<dbReference type="PANTHER" id="PTHR23132">
    <property type="entry name" value="D-ALANINE--D-ALANINE LIGASE"/>
    <property type="match status" value="1"/>
</dbReference>
<evidence type="ECO:0000256" key="16">
    <source>
        <dbReference type="ARBA" id="ARBA00023316"/>
    </source>
</evidence>
<dbReference type="Pfam" id="PF01820">
    <property type="entry name" value="Dala_Dala_lig_N"/>
    <property type="match status" value="1"/>
</dbReference>
<dbReference type="InterPro" id="IPR011095">
    <property type="entry name" value="Dala_Dala_lig_C"/>
</dbReference>
<dbReference type="PIRSF" id="PIRSF039102">
    <property type="entry name" value="Ddl/VanB"/>
    <property type="match status" value="1"/>
</dbReference>
<dbReference type="EC" id="6.3.2.4" evidence="6 19"/>
<proteinExistence type="inferred from homology"/>
<evidence type="ECO:0000256" key="11">
    <source>
        <dbReference type="ARBA" id="ARBA00022840"/>
    </source>
</evidence>
<evidence type="ECO:0000256" key="4">
    <source>
        <dbReference type="ARBA" id="ARBA00004752"/>
    </source>
</evidence>
<dbReference type="NCBIfam" id="NF002378">
    <property type="entry name" value="PRK01372.1"/>
    <property type="match status" value="1"/>
</dbReference>
<evidence type="ECO:0000256" key="2">
    <source>
        <dbReference type="ARBA" id="ARBA00003921"/>
    </source>
</evidence>
<evidence type="ECO:0000259" key="24">
    <source>
        <dbReference type="PROSITE" id="PS50975"/>
    </source>
</evidence>
<dbReference type="InterPro" id="IPR011127">
    <property type="entry name" value="Dala_Dala_lig_N"/>
</dbReference>
<dbReference type="GO" id="GO:0008360">
    <property type="term" value="P:regulation of cell shape"/>
    <property type="evidence" value="ECO:0007669"/>
    <property type="project" value="UniProtKB-KW"/>
</dbReference>
<evidence type="ECO:0000256" key="6">
    <source>
        <dbReference type="ARBA" id="ARBA00012216"/>
    </source>
</evidence>
<keyword evidence="16 19" id="KW-0961">Cell wall biogenesis/degradation</keyword>
<feature type="active site" evidence="20">
    <location>
        <position position="194"/>
    </location>
</feature>
<evidence type="ECO:0000256" key="17">
    <source>
        <dbReference type="ARBA" id="ARBA00047614"/>
    </source>
</evidence>
<dbReference type="InterPro" id="IPR005905">
    <property type="entry name" value="D_ala_D_ala"/>
</dbReference>
<dbReference type="Pfam" id="PF07478">
    <property type="entry name" value="Dala_Dala_lig_C"/>
    <property type="match status" value="1"/>
</dbReference>
<dbReference type="GO" id="GO:0005524">
    <property type="term" value="F:ATP binding"/>
    <property type="evidence" value="ECO:0007669"/>
    <property type="project" value="UniProtKB-UniRule"/>
</dbReference>
<dbReference type="GO" id="GO:0008716">
    <property type="term" value="F:D-alanine-D-alanine ligase activity"/>
    <property type="evidence" value="ECO:0007669"/>
    <property type="project" value="UniProtKB-UniRule"/>
</dbReference>
<feature type="domain" description="ATP-grasp" evidence="24">
    <location>
        <begin position="146"/>
        <end position="351"/>
    </location>
</feature>
<keyword evidence="13 19" id="KW-0133">Cell shape</keyword>
<keyword evidence="10 21" id="KW-0547">Nucleotide-binding</keyword>
<dbReference type="Gene3D" id="3.30.470.20">
    <property type="entry name" value="ATP-grasp fold, B domain"/>
    <property type="match status" value="1"/>
</dbReference>
<reference evidence="25 26" key="1">
    <citation type="journal article" date="2016" name="Nat. Commun.">
        <title>Thousands of microbial genomes shed light on interconnected biogeochemical processes in an aquifer system.</title>
        <authorList>
            <person name="Anantharaman K."/>
            <person name="Brown C.T."/>
            <person name="Hug L.A."/>
            <person name="Sharon I."/>
            <person name="Castelle C.J."/>
            <person name="Probst A.J."/>
            <person name="Thomas B.C."/>
            <person name="Singh A."/>
            <person name="Wilkins M.J."/>
            <person name="Karaoz U."/>
            <person name="Brodie E.L."/>
            <person name="Williams K.H."/>
            <person name="Hubbard S.S."/>
            <person name="Banfield J.F."/>
        </authorList>
    </citation>
    <scope>NUCLEOTIDE SEQUENCE [LARGE SCALE GENOMIC DNA]</scope>
</reference>
<feature type="binding site" evidence="22">
    <location>
        <position position="318"/>
    </location>
    <ligand>
        <name>Mg(2+)</name>
        <dbReference type="ChEBI" id="CHEBI:18420"/>
        <label>1</label>
    </ligand>
</feature>
<evidence type="ECO:0000256" key="3">
    <source>
        <dbReference type="ARBA" id="ARBA00004496"/>
    </source>
</evidence>
<evidence type="ECO:0000256" key="18">
    <source>
        <dbReference type="ARBA" id="ARBA00060592"/>
    </source>
</evidence>
<dbReference type="SUPFAM" id="SSF52440">
    <property type="entry name" value="PreATP-grasp domain"/>
    <property type="match status" value="1"/>
</dbReference>
<dbReference type="PROSITE" id="PS50975">
    <property type="entry name" value="ATP_GRASP"/>
    <property type="match status" value="1"/>
</dbReference>
<name>A0A1G2KFQ3_9BACT</name>
<keyword evidence="12 22" id="KW-0460">Magnesium</keyword>
<keyword evidence="11 23" id="KW-0067">ATP-binding</keyword>
<dbReference type="AlphaFoldDB" id="A0A1G2KFQ3"/>
<feature type="binding site" evidence="22">
    <location>
        <position position="320"/>
    </location>
    <ligand>
        <name>Mg(2+)</name>
        <dbReference type="ChEBI" id="CHEBI:18420"/>
        <label>2</label>
    </ligand>
</feature>